<reference evidence="1 2" key="1">
    <citation type="submission" date="2019-02" db="EMBL/GenBank/DDBJ databases">
        <title>Genomic Encyclopedia of Type Strains, Phase IV (KMG-IV): sequencing the most valuable type-strain genomes for metagenomic binning, comparative biology and taxonomic classification.</title>
        <authorList>
            <person name="Goeker M."/>
        </authorList>
    </citation>
    <scope>NUCLEOTIDE SEQUENCE [LARGE SCALE GENOMIC DNA]</scope>
    <source>
        <strain evidence="1 2">DSM 101727</strain>
    </source>
</reference>
<proteinExistence type="predicted"/>
<comment type="caution">
    <text evidence="1">The sequence shown here is derived from an EMBL/GenBank/DDBJ whole genome shotgun (WGS) entry which is preliminary data.</text>
</comment>
<dbReference type="AlphaFoldDB" id="A0A4Q7L5G1"/>
<evidence type="ECO:0008006" key="3">
    <source>
        <dbReference type="Google" id="ProtNLM"/>
    </source>
</evidence>
<name>A0A4Q7L5G1_9PSEU</name>
<dbReference type="EMBL" id="SGWQ01000001">
    <property type="protein sequence ID" value="RZS44476.1"/>
    <property type="molecule type" value="Genomic_DNA"/>
</dbReference>
<evidence type="ECO:0000313" key="1">
    <source>
        <dbReference type="EMBL" id="RZS44476.1"/>
    </source>
</evidence>
<gene>
    <name evidence="1" type="ORF">EV193_101352</name>
</gene>
<protein>
    <recommendedName>
        <fullName evidence="3">PE family protein</fullName>
    </recommendedName>
</protein>
<evidence type="ECO:0000313" key="2">
    <source>
        <dbReference type="Proteomes" id="UP000294257"/>
    </source>
</evidence>
<dbReference type="Proteomes" id="UP000294257">
    <property type="component" value="Unassembled WGS sequence"/>
</dbReference>
<organism evidence="1 2">
    <name type="scientific">Herbihabitans rhizosphaerae</name>
    <dbReference type="NCBI Taxonomy" id="1872711"/>
    <lineage>
        <taxon>Bacteria</taxon>
        <taxon>Bacillati</taxon>
        <taxon>Actinomycetota</taxon>
        <taxon>Actinomycetes</taxon>
        <taxon>Pseudonocardiales</taxon>
        <taxon>Pseudonocardiaceae</taxon>
        <taxon>Herbihabitans</taxon>
    </lineage>
</organism>
<accession>A0A4Q7L5G1</accession>
<sequence length="152" mass="17258">MINSWDNPQWEARRKQAEQEVRQAYLGYQAYMNGQAPPPVYSSPGLGKHVFADLAHLDHVIGKADLVVQALKGRVQNFQVAHDMIRPPAADEDSRAHAEEFKKAALRGKEHARGMHRFAEHRFNQLRAARTQLAEVERANAEKMRRAGPRDA</sequence>
<dbReference type="RefSeq" id="WP_165401174.1">
    <property type="nucleotide sequence ID" value="NZ_SGWQ01000001.1"/>
</dbReference>
<keyword evidence="2" id="KW-1185">Reference proteome</keyword>